<feature type="domain" description="Methyltransferase type 11" evidence="1">
    <location>
        <begin position="52"/>
        <end position="146"/>
    </location>
</feature>
<sequence>MTPEEYKAMSIKEFTEAAKVYDSGHSGIYEMCKDDYPPILEELEKESFTDVLDCGCGTGPMIELLHKKYPEKHYTGLDLTPEMIRMAKAKNLSHTEFVVGDCEHLPFAEESFDAVICSNSFHHYPNPQDFFNSVYRVLRKGGRLILRDYTSSDTMVWLMNHIEMPLAHLCGHGDVKIYTKTEYDTMIRKSGLTLITLEAQKKMRLHLVARK</sequence>
<comment type="caution">
    <text evidence="2">The sequence shown here is derived from an EMBL/GenBank/DDBJ whole genome shotgun (WGS) entry which is preliminary data.</text>
</comment>
<protein>
    <submittedName>
        <fullName evidence="2">Class I SAM-dependent methyltransferase</fullName>
    </submittedName>
</protein>
<dbReference type="GO" id="GO:0032259">
    <property type="term" value="P:methylation"/>
    <property type="evidence" value="ECO:0007669"/>
    <property type="project" value="UniProtKB-KW"/>
</dbReference>
<keyword evidence="2" id="KW-0489">Methyltransferase</keyword>
<keyword evidence="2" id="KW-0808">Transferase</keyword>
<dbReference type="Pfam" id="PF08241">
    <property type="entry name" value="Methyltransf_11"/>
    <property type="match status" value="1"/>
</dbReference>
<name>A0A395V6I9_9FIRM</name>
<dbReference type="EMBL" id="QRVL01000014">
    <property type="protein sequence ID" value="RGS37675.1"/>
    <property type="molecule type" value="Genomic_DNA"/>
</dbReference>
<organism evidence="2 3">
    <name type="scientific">Roseburia hominis</name>
    <dbReference type="NCBI Taxonomy" id="301301"/>
    <lineage>
        <taxon>Bacteria</taxon>
        <taxon>Bacillati</taxon>
        <taxon>Bacillota</taxon>
        <taxon>Clostridia</taxon>
        <taxon>Lachnospirales</taxon>
        <taxon>Lachnospiraceae</taxon>
        <taxon>Roseburia</taxon>
    </lineage>
</organism>
<evidence type="ECO:0000259" key="1">
    <source>
        <dbReference type="Pfam" id="PF08241"/>
    </source>
</evidence>
<dbReference type="GO" id="GO:0008757">
    <property type="term" value="F:S-adenosylmethionine-dependent methyltransferase activity"/>
    <property type="evidence" value="ECO:0007669"/>
    <property type="project" value="InterPro"/>
</dbReference>
<evidence type="ECO:0000313" key="2">
    <source>
        <dbReference type="EMBL" id="RGS37675.1"/>
    </source>
</evidence>
<dbReference type="PANTHER" id="PTHR43591">
    <property type="entry name" value="METHYLTRANSFERASE"/>
    <property type="match status" value="1"/>
</dbReference>
<gene>
    <name evidence="2" type="ORF">DWX93_13770</name>
</gene>
<accession>A0A395V6I9</accession>
<evidence type="ECO:0000313" key="3">
    <source>
        <dbReference type="Proteomes" id="UP000266172"/>
    </source>
</evidence>
<proteinExistence type="predicted"/>
<dbReference type="SUPFAM" id="SSF53335">
    <property type="entry name" value="S-adenosyl-L-methionine-dependent methyltransferases"/>
    <property type="match status" value="1"/>
</dbReference>
<dbReference type="CDD" id="cd02440">
    <property type="entry name" value="AdoMet_MTases"/>
    <property type="match status" value="1"/>
</dbReference>
<dbReference type="AlphaFoldDB" id="A0A395V6I9"/>
<dbReference type="InterPro" id="IPR013216">
    <property type="entry name" value="Methyltransf_11"/>
</dbReference>
<reference evidence="2 3" key="1">
    <citation type="submission" date="2018-08" db="EMBL/GenBank/DDBJ databases">
        <title>A genome reference for cultivated species of the human gut microbiota.</title>
        <authorList>
            <person name="Zou Y."/>
            <person name="Xue W."/>
            <person name="Luo G."/>
        </authorList>
    </citation>
    <scope>NUCLEOTIDE SEQUENCE [LARGE SCALE GENOMIC DNA]</scope>
    <source>
        <strain evidence="2 3">AF22-12AC</strain>
    </source>
</reference>
<dbReference type="InterPro" id="IPR029063">
    <property type="entry name" value="SAM-dependent_MTases_sf"/>
</dbReference>
<dbReference type="Proteomes" id="UP000266172">
    <property type="component" value="Unassembled WGS sequence"/>
</dbReference>
<dbReference type="Gene3D" id="3.40.50.150">
    <property type="entry name" value="Vaccinia Virus protein VP39"/>
    <property type="match status" value="1"/>
</dbReference>